<keyword evidence="15" id="KW-1185">Reference proteome</keyword>
<proteinExistence type="inferred from homology"/>
<keyword evidence="7 12" id="KW-0297">G-protein coupled receptor</keyword>
<dbReference type="OrthoDB" id="8876749at2759"/>
<evidence type="ECO:0000313" key="15">
    <source>
        <dbReference type="Proteomes" id="UP000517892"/>
    </source>
</evidence>
<keyword evidence="3 12" id="KW-0919">Taste</keyword>
<name>A0A7K5ACS6_9AVES</name>
<evidence type="ECO:0000256" key="11">
    <source>
        <dbReference type="RuleBase" id="RU004423"/>
    </source>
</evidence>
<feature type="transmembrane region" description="Helical" evidence="13">
    <location>
        <begin position="12"/>
        <end position="41"/>
    </location>
</feature>
<sequence>IHDKINITMYNTISMVIFTVQTFAGLWINAFIISVVCIGLLKKKSFNSNEKILLFLGCSRFGYLCMSWLYFLILIIYPLFFGIQSILILSIATQTFLHFCNLWVSSCLSVFYCIKIANFRHSFFTFLKAKIDRIVPWLLLGSVLLSLSISIFVFKVNYELPCKNLNATTLDNIRKLRIQMDAYLFPFFFIYGIGFSTAFLAVIFSALLLLFSLWRHKGRMQANSVKNVSVEAHIKAMKSILSFFFLYSINFACLVLSLVYATDKHVAIKYVISVFLNVFPIVHSLVLIFSNPKLEKALLRTLLCVKYKVCRRK</sequence>
<feature type="non-terminal residue" evidence="14">
    <location>
        <position position="1"/>
    </location>
</feature>
<feature type="transmembrane region" description="Helical" evidence="13">
    <location>
        <begin position="61"/>
        <end position="80"/>
    </location>
</feature>
<feature type="non-terminal residue" evidence="14">
    <location>
        <position position="313"/>
    </location>
</feature>
<dbReference type="AlphaFoldDB" id="A0A7K5ACS6"/>
<comment type="subcellular location">
    <subcellularLocation>
        <location evidence="1 12">Membrane</location>
        <topology evidence="1 12">Multi-pass membrane protein</topology>
    </subcellularLocation>
</comment>
<keyword evidence="5 12" id="KW-0812">Transmembrane</keyword>
<keyword evidence="9 12" id="KW-0675">Receptor</keyword>
<feature type="transmembrane region" description="Helical" evidence="13">
    <location>
        <begin position="86"/>
        <end position="114"/>
    </location>
</feature>
<accession>A0A7K5ACS6</accession>
<evidence type="ECO:0000256" key="9">
    <source>
        <dbReference type="ARBA" id="ARBA00023170"/>
    </source>
</evidence>
<evidence type="ECO:0000256" key="8">
    <source>
        <dbReference type="ARBA" id="ARBA00023136"/>
    </source>
</evidence>
<evidence type="ECO:0000256" key="7">
    <source>
        <dbReference type="ARBA" id="ARBA00023040"/>
    </source>
</evidence>
<dbReference type="Gene3D" id="1.20.1070.10">
    <property type="entry name" value="Rhodopsin 7-helix transmembrane proteins"/>
    <property type="match status" value="1"/>
</dbReference>
<feature type="transmembrane region" description="Helical" evidence="13">
    <location>
        <begin position="240"/>
        <end position="261"/>
    </location>
</feature>
<keyword evidence="4 12" id="KW-0716">Sensory transduction</keyword>
<evidence type="ECO:0000256" key="5">
    <source>
        <dbReference type="ARBA" id="ARBA00022692"/>
    </source>
</evidence>
<dbReference type="Proteomes" id="UP000517892">
    <property type="component" value="Unassembled WGS sequence"/>
</dbReference>
<evidence type="ECO:0000256" key="10">
    <source>
        <dbReference type="ARBA" id="ARBA00023224"/>
    </source>
</evidence>
<comment type="similarity">
    <text evidence="2 11">Belongs to the G-protein coupled receptor T2R family.</text>
</comment>
<evidence type="ECO:0000256" key="12">
    <source>
        <dbReference type="RuleBase" id="RU004424"/>
    </source>
</evidence>
<keyword evidence="6 13" id="KW-1133">Transmembrane helix</keyword>
<dbReference type="GO" id="GO:0004930">
    <property type="term" value="F:G protein-coupled receptor activity"/>
    <property type="evidence" value="ECO:0007669"/>
    <property type="project" value="UniProtKB-KW"/>
</dbReference>
<comment type="caution">
    <text evidence="14">The sequence shown here is derived from an EMBL/GenBank/DDBJ whole genome shotgun (WGS) entry which is preliminary data.</text>
</comment>
<dbReference type="GO" id="GO:0033038">
    <property type="term" value="F:bitter taste receptor activity"/>
    <property type="evidence" value="ECO:0007669"/>
    <property type="project" value="InterPro"/>
</dbReference>
<evidence type="ECO:0000256" key="6">
    <source>
        <dbReference type="ARBA" id="ARBA00022989"/>
    </source>
</evidence>
<dbReference type="Pfam" id="PF05296">
    <property type="entry name" value="TAS2R"/>
    <property type="match status" value="1"/>
</dbReference>
<evidence type="ECO:0000256" key="4">
    <source>
        <dbReference type="ARBA" id="ARBA00022606"/>
    </source>
</evidence>
<evidence type="ECO:0000313" key="14">
    <source>
        <dbReference type="EMBL" id="NWR81379.1"/>
    </source>
</evidence>
<organism evidence="14 15">
    <name type="scientific">Centropus unirufus</name>
    <dbReference type="NCBI Taxonomy" id="1118519"/>
    <lineage>
        <taxon>Eukaryota</taxon>
        <taxon>Metazoa</taxon>
        <taxon>Chordata</taxon>
        <taxon>Craniata</taxon>
        <taxon>Vertebrata</taxon>
        <taxon>Euteleostomi</taxon>
        <taxon>Archelosauria</taxon>
        <taxon>Archosauria</taxon>
        <taxon>Dinosauria</taxon>
        <taxon>Saurischia</taxon>
        <taxon>Theropoda</taxon>
        <taxon>Coelurosauria</taxon>
        <taxon>Aves</taxon>
        <taxon>Neognathae</taxon>
        <taxon>Neoaves</taxon>
        <taxon>Otidimorphae</taxon>
        <taxon>Cuculiformes</taxon>
        <taxon>Centropidae</taxon>
        <taxon>Centropus</taxon>
    </lineage>
</organism>
<dbReference type="EMBL" id="VYZI01001556">
    <property type="protein sequence ID" value="NWR81379.1"/>
    <property type="molecule type" value="Genomic_DNA"/>
</dbReference>
<dbReference type="SUPFAM" id="SSF81321">
    <property type="entry name" value="Family A G protein-coupled receptor-like"/>
    <property type="match status" value="1"/>
</dbReference>
<dbReference type="InterPro" id="IPR007960">
    <property type="entry name" value="TAS2R"/>
</dbReference>
<dbReference type="FunFam" id="1.20.1070.10:FF:000055">
    <property type="entry name" value="Taste receptor type 2"/>
    <property type="match status" value="1"/>
</dbReference>
<feature type="transmembrane region" description="Helical" evidence="13">
    <location>
        <begin position="267"/>
        <end position="290"/>
    </location>
</feature>
<evidence type="ECO:0000256" key="13">
    <source>
        <dbReference type="SAM" id="Phobius"/>
    </source>
</evidence>
<reference evidence="14 15" key="1">
    <citation type="submission" date="2019-09" db="EMBL/GenBank/DDBJ databases">
        <title>Bird 10,000 Genomes (B10K) Project - Family phase.</title>
        <authorList>
            <person name="Zhang G."/>
        </authorList>
    </citation>
    <scope>NUCLEOTIDE SEQUENCE [LARGE SCALE GENOMIC DNA]</scope>
    <source>
        <strain evidence="14">B10K-DU-017-25</strain>
        <tissue evidence="14">Mixed tissue sample</tissue>
    </source>
</reference>
<protein>
    <recommendedName>
        <fullName evidence="12">Taste receptor type 2</fullName>
    </recommendedName>
</protein>
<keyword evidence="8 12" id="KW-0472">Membrane</keyword>
<gene>
    <name evidence="14" type="primary">Tas2r9_1</name>
    <name evidence="14" type="ORF">CENUNI_R11536</name>
</gene>
<keyword evidence="10 12" id="KW-0807">Transducer</keyword>
<evidence type="ECO:0000256" key="2">
    <source>
        <dbReference type="ARBA" id="ARBA00007376"/>
    </source>
</evidence>
<evidence type="ECO:0000256" key="1">
    <source>
        <dbReference type="ARBA" id="ARBA00004141"/>
    </source>
</evidence>
<dbReference type="GO" id="GO:0016020">
    <property type="term" value="C:membrane"/>
    <property type="evidence" value="ECO:0007669"/>
    <property type="project" value="UniProtKB-SubCell"/>
</dbReference>
<feature type="transmembrane region" description="Helical" evidence="13">
    <location>
        <begin position="183"/>
        <end position="211"/>
    </location>
</feature>
<feature type="transmembrane region" description="Helical" evidence="13">
    <location>
        <begin position="134"/>
        <end position="154"/>
    </location>
</feature>
<dbReference type="PANTHER" id="PTHR11394">
    <property type="entry name" value="TASTE RECEPTOR TYPE 2"/>
    <property type="match status" value="1"/>
</dbReference>
<dbReference type="PANTHER" id="PTHR11394:SF47">
    <property type="entry name" value="TASTE RECEPTOR TYPE 2 MEMBER 40"/>
    <property type="match status" value="1"/>
</dbReference>
<evidence type="ECO:0000256" key="3">
    <source>
        <dbReference type="ARBA" id="ARBA00022480"/>
    </source>
</evidence>